<dbReference type="AlphaFoldDB" id="A0A2V5HX73"/>
<feature type="domain" description="Ketoreductase" evidence="4">
    <location>
        <begin position="6"/>
        <end position="189"/>
    </location>
</feature>
<sequence>MPSQPLTWVVTGCSSGLGEALVRAILATGDQVIATARPRNNVRVTDRLSALSEAGATVFELDVCSPQEELDITAREIWQIYGKVDVLVNNAGYIDMGIVEEISEPFLIHALRTNAFGPLNVARAFLPLMRVRYTGTVLFTSSVGAYYGAPGASGYTGAKGLLETVVPNLALELAPFGIRTALLPYSYHRTEIMAAANFRNRAPHPRPEYEAMRGRIAAGCAAQNHQQGGDPAKAAVVVAAVQGTGPWQGRTLPLRLPVGRAAIDAMRQSCEERLAVCTALEGIVDRTDL</sequence>
<evidence type="ECO:0000256" key="2">
    <source>
        <dbReference type="ARBA" id="ARBA00023002"/>
    </source>
</evidence>
<dbReference type="SUPFAM" id="SSF51735">
    <property type="entry name" value="NAD(P)-binding Rossmann-fold domains"/>
    <property type="match status" value="1"/>
</dbReference>
<evidence type="ECO:0000256" key="1">
    <source>
        <dbReference type="ARBA" id="ARBA00006484"/>
    </source>
</evidence>
<evidence type="ECO:0000313" key="6">
    <source>
        <dbReference type="Proteomes" id="UP000248817"/>
    </source>
</evidence>
<dbReference type="PANTHER" id="PTHR43976">
    <property type="entry name" value="SHORT CHAIN DEHYDROGENASE"/>
    <property type="match status" value="1"/>
</dbReference>
<dbReference type="GO" id="GO:0016491">
    <property type="term" value="F:oxidoreductase activity"/>
    <property type="evidence" value="ECO:0007669"/>
    <property type="project" value="UniProtKB-KW"/>
</dbReference>
<organism evidence="5 6">
    <name type="scientific">Aspergillus indologenus CBS 114.80</name>
    <dbReference type="NCBI Taxonomy" id="1450541"/>
    <lineage>
        <taxon>Eukaryota</taxon>
        <taxon>Fungi</taxon>
        <taxon>Dikarya</taxon>
        <taxon>Ascomycota</taxon>
        <taxon>Pezizomycotina</taxon>
        <taxon>Eurotiomycetes</taxon>
        <taxon>Eurotiomycetidae</taxon>
        <taxon>Eurotiales</taxon>
        <taxon>Aspergillaceae</taxon>
        <taxon>Aspergillus</taxon>
        <taxon>Aspergillus subgen. Circumdati</taxon>
    </lineage>
</organism>
<name>A0A2V5HX73_9EURO</name>
<dbReference type="InterPro" id="IPR057326">
    <property type="entry name" value="KR_dom"/>
</dbReference>
<keyword evidence="6" id="KW-1185">Reference proteome</keyword>
<dbReference type="Pfam" id="PF00106">
    <property type="entry name" value="adh_short"/>
    <property type="match status" value="1"/>
</dbReference>
<dbReference type="Gene3D" id="3.40.50.720">
    <property type="entry name" value="NAD(P)-binding Rossmann-like Domain"/>
    <property type="match status" value="1"/>
</dbReference>
<reference evidence="5 6" key="1">
    <citation type="submission" date="2018-02" db="EMBL/GenBank/DDBJ databases">
        <title>The genomes of Aspergillus section Nigri reveals drivers in fungal speciation.</title>
        <authorList>
            <consortium name="DOE Joint Genome Institute"/>
            <person name="Vesth T.C."/>
            <person name="Nybo J."/>
            <person name="Theobald S."/>
            <person name="Brandl J."/>
            <person name="Frisvad J.C."/>
            <person name="Nielsen K.F."/>
            <person name="Lyhne E.K."/>
            <person name="Kogle M.E."/>
            <person name="Kuo A."/>
            <person name="Riley R."/>
            <person name="Clum A."/>
            <person name="Nolan M."/>
            <person name="Lipzen A."/>
            <person name="Salamov A."/>
            <person name="Henrissat B."/>
            <person name="Wiebenga A."/>
            <person name="De vries R.P."/>
            <person name="Grigoriev I.V."/>
            <person name="Mortensen U.H."/>
            <person name="Andersen M.R."/>
            <person name="Baker S.E."/>
        </authorList>
    </citation>
    <scope>NUCLEOTIDE SEQUENCE [LARGE SCALE GENOMIC DNA]</scope>
    <source>
        <strain evidence="5 6">CBS 114.80</strain>
    </source>
</reference>
<dbReference type="PRINTS" id="PR00080">
    <property type="entry name" value="SDRFAMILY"/>
</dbReference>
<evidence type="ECO:0000259" key="4">
    <source>
        <dbReference type="SMART" id="SM00822"/>
    </source>
</evidence>
<dbReference type="InterPro" id="IPR036291">
    <property type="entry name" value="NAD(P)-bd_dom_sf"/>
</dbReference>
<dbReference type="PANTHER" id="PTHR43976:SF16">
    <property type="entry name" value="SHORT-CHAIN DEHYDROGENASE_REDUCTASE FAMILY PROTEIN"/>
    <property type="match status" value="1"/>
</dbReference>
<evidence type="ECO:0000313" key="5">
    <source>
        <dbReference type="EMBL" id="PYI29078.1"/>
    </source>
</evidence>
<dbReference type="EMBL" id="KZ825537">
    <property type="protein sequence ID" value="PYI29078.1"/>
    <property type="molecule type" value="Genomic_DNA"/>
</dbReference>
<accession>A0A2V5HX73</accession>
<dbReference type="Proteomes" id="UP000248817">
    <property type="component" value="Unassembled WGS sequence"/>
</dbReference>
<proteinExistence type="inferred from homology"/>
<dbReference type="InterPro" id="IPR051911">
    <property type="entry name" value="SDR_oxidoreductase"/>
</dbReference>
<dbReference type="PRINTS" id="PR00081">
    <property type="entry name" value="GDHRDH"/>
</dbReference>
<protein>
    <submittedName>
        <fullName evidence="5">Short-chain oxidoreductase</fullName>
    </submittedName>
</protein>
<gene>
    <name evidence="5" type="ORF">BP00DRAFT_349676</name>
</gene>
<dbReference type="InterPro" id="IPR002347">
    <property type="entry name" value="SDR_fam"/>
</dbReference>
<comment type="similarity">
    <text evidence="1 3">Belongs to the short-chain dehydrogenases/reductases (SDR) family.</text>
</comment>
<keyword evidence="2" id="KW-0560">Oxidoreductase</keyword>
<dbReference type="SMART" id="SM00822">
    <property type="entry name" value="PKS_KR"/>
    <property type="match status" value="1"/>
</dbReference>
<evidence type="ECO:0000256" key="3">
    <source>
        <dbReference type="RuleBase" id="RU000363"/>
    </source>
</evidence>